<proteinExistence type="inferred from homology"/>
<dbReference type="RefSeq" id="XP_020909856.2">
    <property type="nucleotide sequence ID" value="XM_021054197.2"/>
</dbReference>
<dbReference type="GeneID" id="110247733"/>
<dbReference type="InterPro" id="IPR012577">
    <property type="entry name" value="NIPSNAP"/>
</dbReference>
<dbReference type="Gene3D" id="3.30.70.100">
    <property type="match status" value="2"/>
</dbReference>
<dbReference type="SUPFAM" id="SSF54909">
    <property type="entry name" value="Dimeric alpha+beta barrel"/>
    <property type="match status" value="2"/>
</dbReference>
<dbReference type="GO" id="GO:0000423">
    <property type="term" value="P:mitophagy"/>
    <property type="evidence" value="ECO:0007669"/>
    <property type="project" value="UniProtKB-ARBA"/>
</dbReference>
<dbReference type="Pfam" id="PF07978">
    <property type="entry name" value="NIPSNAP"/>
    <property type="match status" value="2"/>
</dbReference>
<dbReference type="EnsemblMetazoa" id="XM_021054197.2">
    <property type="protein sequence ID" value="XP_020909856.2"/>
    <property type="gene ID" value="LOC110247733"/>
</dbReference>
<sequence>MDKHNDEIHSSLFKDGNLFLSVCLVRFIMSLLLRTRGNRAMLLCAIRGSRAFSSGVQGDKVYEMRTYTVKPDRFIDYLRLTMEHISKRTSHSKLCGFWSVDLGGTLSEVIHIWEYDNYSHRSEVRKALSKDDKWQTEYIKEMIPMLVRQNTVTMRAAPWYPVQKFRSTAGIYELSSETILPGKCDQLAHRWMMGLDAWCKQDPPVGIWFSELGPKNRVHTLRSYESIDKRCHINDSAMKDEEIRETVRDLAEFVIDSDVKILTPTAFSPWK</sequence>
<reference evidence="3" key="1">
    <citation type="submission" date="2022-11" db="UniProtKB">
        <authorList>
            <consortium name="EnsemblMetazoa"/>
        </authorList>
    </citation>
    <scope>IDENTIFICATION</scope>
</reference>
<dbReference type="InterPro" id="IPR011008">
    <property type="entry name" value="Dimeric_a/b-barrel"/>
</dbReference>
<dbReference type="AlphaFoldDB" id="A0A913XVK4"/>
<keyword evidence="4" id="KW-1185">Reference proteome</keyword>
<dbReference type="PANTHER" id="PTHR21017:SF19">
    <property type="entry name" value="PROTEIN NIPSNAP HOMOLOG 3B"/>
    <property type="match status" value="1"/>
</dbReference>
<dbReference type="KEGG" id="epa:110247733"/>
<dbReference type="PANTHER" id="PTHR21017">
    <property type="entry name" value="NIPSNAP-RELATED"/>
    <property type="match status" value="1"/>
</dbReference>
<evidence type="ECO:0000259" key="2">
    <source>
        <dbReference type="Pfam" id="PF07978"/>
    </source>
</evidence>
<evidence type="ECO:0000313" key="3">
    <source>
        <dbReference type="EnsemblMetazoa" id="XP_020909856.2"/>
    </source>
</evidence>
<evidence type="ECO:0000256" key="1">
    <source>
        <dbReference type="ARBA" id="ARBA00005291"/>
    </source>
</evidence>
<feature type="domain" description="NIPSNAP" evidence="2">
    <location>
        <begin position="62"/>
        <end position="160"/>
    </location>
</feature>
<dbReference type="GO" id="GO:0005739">
    <property type="term" value="C:mitochondrion"/>
    <property type="evidence" value="ECO:0007669"/>
    <property type="project" value="TreeGrafter"/>
</dbReference>
<dbReference type="OrthoDB" id="10262843at2759"/>
<evidence type="ECO:0000313" key="4">
    <source>
        <dbReference type="Proteomes" id="UP000887567"/>
    </source>
</evidence>
<feature type="domain" description="NIPSNAP" evidence="2">
    <location>
        <begin position="172"/>
        <end position="269"/>
    </location>
</feature>
<accession>A0A913XVK4</accession>
<name>A0A913XVK4_EXADI</name>
<dbReference type="Proteomes" id="UP000887567">
    <property type="component" value="Unplaced"/>
</dbReference>
<dbReference type="InterPro" id="IPR051557">
    <property type="entry name" value="NipSnap_domain"/>
</dbReference>
<comment type="similarity">
    <text evidence="1">Belongs to the NipSnap family.</text>
</comment>
<organism evidence="3 4">
    <name type="scientific">Exaiptasia diaphana</name>
    <name type="common">Tropical sea anemone</name>
    <name type="synonym">Aiptasia pulchella</name>
    <dbReference type="NCBI Taxonomy" id="2652724"/>
    <lineage>
        <taxon>Eukaryota</taxon>
        <taxon>Metazoa</taxon>
        <taxon>Cnidaria</taxon>
        <taxon>Anthozoa</taxon>
        <taxon>Hexacorallia</taxon>
        <taxon>Actiniaria</taxon>
        <taxon>Aiptasiidae</taxon>
        <taxon>Exaiptasia</taxon>
    </lineage>
</organism>
<dbReference type="OMA" id="WYESADH"/>
<protein>
    <recommendedName>
        <fullName evidence="2">NIPSNAP domain-containing protein</fullName>
    </recommendedName>
</protein>